<dbReference type="Pfam" id="PF19933">
    <property type="entry name" value="DUF6396"/>
    <property type="match status" value="1"/>
</dbReference>
<dbReference type="PANTHER" id="PTHR11102">
    <property type="entry name" value="SEL-1-LIKE PROTEIN"/>
    <property type="match status" value="1"/>
</dbReference>
<dbReference type="EMBL" id="CADIKH010000004">
    <property type="protein sequence ID" value="CAB3749529.1"/>
    <property type="molecule type" value="Genomic_DNA"/>
</dbReference>
<accession>A0A6J5D582</accession>
<dbReference type="InterPro" id="IPR006597">
    <property type="entry name" value="Sel1-like"/>
</dbReference>
<dbReference type="AlphaFoldDB" id="A0A6J5D582"/>
<dbReference type="SMART" id="SM00671">
    <property type="entry name" value="SEL1"/>
    <property type="match status" value="2"/>
</dbReference>
<dbReference type="InterPro" id="IPR045653">
    <property type="entry name" value="DUF6396"/>
</dbReference>
<dbReference type="Gene3D" id="1.25.40.10">
    <property type="entry name" value="Tetratricopeptide repeat domain"/>
    <property type="match status" value="1"/>
</dbReference>
<dbReference type="InterPro" id="IPR050767">
    <property type="entry name" value="Sel1_AlgK"/>
</dbReference>
<dbReference type="Proteomes" id="UP000494363">
    <property type="component" value="Unassembled WGS sequence"/>
</dbReference>
<protein>
    <recommendedName>
        <fullName evidence="2">DUF6396 domain-containing protein</fullName>
    </recommendedName>
</protein>
<gene>
    <name evidence="3" type="ORF">LMG29542_01019</name>
</gene>
<evidence type="ECO:0000313" key="3">
    <source>
        <dbReference type="EMBL" id="CAB3749529.1"/>
    </source>
</evidence>
<keyword evidence="4" id="KW-1185">Reference proteome</keyword>
<evidence type="ECO:0000256" key="1">
    <source>
        <dbReference type="SAM" id="SignalP"/>
    </source>
</evidence>
<name>A0A6J5D582_9BURK</name>
<evidence type="ECO:0000259" key="2">
    <source>
        <dbReference type="Pfam" id="PF19933"/>
    </source>
</evidence>
<proteinExistence type="predicted"/>
<organism evidence="3 4">
    <name type="scientific">Paraburkholderia humisilvae</name>
    <dbReference type="NCBI Taxonomy" id="627669"/>
    <lineage>
        <taxon>Bacteria</taxon>
        <taxon>Pseudomonadati</taxon>
        <taxon>Pseudomonadota</taxon>
        <taxon>Betaproteobacteria</taxon>
        <taxon>Burkholderiales</taxon>
        <taxon>Burkholderiaceae</taxon>
        <taxon>Paraburkholderia</taxon>
    </lineage>
</organism>
<sequence length="436" mass="48499">MRAIPIKRAATAMCFVLLASGCSNRSDALPGVLAVRDVRANLAFTCAHEADRLPVLDAEADALFRYGRYLQTRDGSKDFDEVARYYRIAAAHGHYKANHNVQQLVSQGMASSPDAPREAVEWASQLVNQGIPTGYYDIGYYLNSGYGLKQNRELALKYIRKAADLGNADAQYYVSEILAPHDKAPDVADKMLECATDQRYGIAAFQLGINRQDDQKYADAVVAYQKGVTAGHSGSARMLEMSFLAPSVTRDLHFLNLAKDLERSRRYGAIWNFLTRNELSNPKVADIDKIVPLPPAQLPPWDGTFQWERERVNAPQKPSDELINRLAREKNLDPATGLPLSASSQTSQVDERAKLARVALGTTVRAGAKCPEGGTWCTQIRAGLRGETMQRFRKGDLMPMLDVYEPRVFAWLDSMLGKRRYTTDVIWTLTAYGDLA</sequence>
<feature type="chain" id="PRO_5026655341" description="DUF6396 domain-containing protein" evidence="1">
    <location>
        <begin position="26"/>
        <end position="436"/>
    </location>
</feature>
<dbReference type="PROSITE" id="PS51257">
    <property type="entry name" value="PROKAR_LIPOPROTEIN"/>
    <property type="match status" value="1"/>
</dbReference>
<dbReference type="RefSeq" id="WP_175225371.1">
    <property type="nucleotide sequence ID" value="NZ_JBHTEA010000001.1"/>
</dbReference>
<evidence type="ECO:0000313" key="4">
    <source>
        <dbReference type="Proteomes" id="UP000494363"/>
    </source>
</evidence>
<keyword evidence="1" id="KW-0732">Signal</keyword>
<feature type="signal peptide" evidence="1">
    <location>
        <begin position="1"/>
        <end position="25"/>
    </location>
</feature>
<reference evidence="3 4" key="1">
    <citation type="submission" date="2020-04" db="EMBL/GenBank/DDBJ databases">
        <authorList>
            <person name="De Canck E."/>
        </authorList>
    </citation>
    <scope>NUCLEOTIDE SEQUENCE [LARGE SCALE GENOMIC DNA]</scope>
    <source>
        <strain evidence="3 4">LMG 29542</strain>
    </source>
</reference>
<dbReference type="InterPro" id="IPR011990">
    <property type="entry name" value="TPR-like_helical_dom_sf"/>
</dbReference>
<dbReference type="PANTHER" id="PTHR11102:SF160">
    <property type="entry name" value="ERAD-ASSOCIATED E3 UBIQUITIN-PROTEIN LIGASE COMPONENT HRD3"/>
    <property type="match status" value="1"/>
</dbReference>
<feature type="domain" description="DUF6396" evidence="2">
    <location>
        <begin position="235"/>
        <end position="340"/>
    </location>
</feature>
<dbReference type="SUPFAM" id="SSF81901">
    <property type="entry name" value="HCP-like"/>
    <property type="match status" value="1"/>
</dbReference>
<dbReference type="Pfam" id="PF08238">
    <property type="entry name" value="Sel1"/>
    <property type="match status" value="2"/>
</dbReference>